<keyword evidence="4 9" id="KW-0812">Transmembrane</keyword>
<evidence type="ECO:0000256" key="3">
    <source>
        <dbReference type="ARBA" id="ARBA00022679"/>
    </source>
</evidence>
<keyword evidence="6 9" id="KW-0472">Membrane</keyword>
<sequence>MGGPGLTRPAPARAGPRPARARPVEWRTRLLSFTFVTGGGPIFGDVSPRFGRSAASLRRARAWNDAGHRIEERWAVIRRHPQSIWWAFWLLHGAVLVALTPLILAGDVEGDLPLYRSWASGALADGRWPVLDFDWVYPAGALGPIVLSNVLGESLYQLVWLVLLTAANAGGLWLLTDRGRRTVDATAAWWWLLVLFLLSPVGFLRLEGFSAPMVVSGLLLLATRPRVAGLLLAAATWIKVWPAAVIAAVIAASRQRGAVVRAGLVTSAVVVGLVLVGGGASHVGSFVTMQSGRGLQVEAPLATPWLWMAMLGVPGASVYENVGLATNEVMGPGVSGVINGSTALMMIVLAALAVLVAVAAGGLPGLRRRAGAGAGPVAVDQTGIVLLGALTLTTTFVVLNKVGSPQYMLWIAPVVAVGLALRPEEFRVPAVLTAWAAGLTTLVFPILYLPLLDLNPFAVVVLGARNAVVVVLFGWCVLRVVAAAMSALGLAGRGALPATVAAGVRSGSVR</sequence>
<evidence type="ECO:0000256" key="1">
    <source>
        <dbReference type="ARBA" id="ARBA00004651"/>
    </source>
</evidence>
<feature type="transmembrane region" description="Helical" evidence="9">
    <location>
        <begin position="187"/>
        <end position="206"/>
    </location>
</feature>
<keyword evidence="11" id="KW-1185">Reference proteome</keyword>
<evidence type="ECO:0000256" key="7">
    <source>
        <dbReference type="ARBA" id="ARBA00024033"/>
    </source>
</evidence>
<dbReference type="Proteomes" id="UP000321154">
    <property type="component" value="Unassembled WGS sequence"/>
</dbReference>
<proteinExistence type="inferred from homology"/>
<organism evidence="10 11">
    <name type="scientific">Frigoribacterium faeni</name>
    <dbReference type="NCBI Taxonomy" id="145483"/>
    <lineage>
        <taxon>Bacteria</taxon>
        <taxon>Bacillati</taxon>
        <taxon>Actinomycetota</taxon>
        <taxon>Actinomycetes</taxon>
        <taxon>Micrococcales</taxon>
        <taxon>Microbacteriaceae</taxon>
        <taxon>Frigoribacterium</taxon>
    </lineage>
</organism>
<keyword evidence="2" id="KW-1003">Cell membrane</keyword>
<protein>
    <recommendedName>
        <fullName evidence="12">DUF2029 domain-containing protein</fullName>
    </recommendedName>
</protein>
<name>A0ABQ0URI7_9MICO</name>
<reference evidence="10 11" key="1">
    <citation type="submission" date="2019-07" db="EMBL/GenBank/DDBJ databases">
        <title>Whole genome shotgun sequence of Frigoribacterium faeni NBRC 103066.</title>
        <authorList>
            <person name="Hosoyama A."/>
            <person name="Uohara A."/>
            <person name="Ohji S."/>
            <person name="Ichikawa N."/>
        </authorList>
    </citation>
    <scope>NUCLEOTIDE SEQUENCE [LARGE SCALE GENOMIC DNA]</scope>
    <source>
        <strain evidence="10 11">NBRC 103066</strain>
    </source>
</reference>
<evidence type="ECO:0000313" key="11">
    <source>
        <dbReference type="Proteomes" id="UP000321154"/>
    </source>
</evidence>
<comment type="similarity">
    <text evidence="7">Belongs to the glycosyltransferase 87 family.</text>
</comment>
<feature type="compositionally biased region" description="Low complexity" evidence="8">
    <location>
        <begin position="8"/>
        <end position="18"/>
    </location>
</feature>
<dbReference type="Pfam" id="PF09594">
    <property type="entry name" value="GT87"/>
    <property type="match status" value="1"/>
</dbReference>
<evidence type="ECO:0008006" key="12">
    <source>
        <dbReference type="Google" id="ProtNLM"/>
    </source>
</evidence>
<evidence type="ECO:0000313" key="10">
    <source>
        <dbReference type="EMBL" id="GEK84079.1"/>
    </source>
</evidence>
<comment type="subcellular location">
    <subcellularLocation>
        <location evidence="1">Cell membrane</location>
        <topology evidence="1">Multi-pass membrane protein</topology>
    </subcellularLocation>
</comment>
<feature type="transmembrane region" description="Helical" evidence="9">
    <location>
        <begin position="258"/>
        <end position="280"/>
    </location>
</feature>
<evidence type="ECO:0000256" key="6">
    <source>
        <dbReference type="ARBA" id="ARBA00023136"/>
    </source>
</evidence>
<evidence type="ECO:0000256" key="9">
    <source>
        <dbReference type="SAM" id="Phobius"/>
    </source>
</evidence>
<dbReference type="InterPro" id="IPR018584">
    <property type="entry name" value="GT87"/>
</dbReference>
<accession>A0ABQ0URI7</accession>
<feature type="transmembrane region" description="Helical" evidence="9">
    <location>
        <begin position="226"/>
        <end position="251"/>
    </location>
</feature>
<keyword evidence="3" id="KW-0808">Transferase</keyword>
<gene>
    <name evidence="10" type="ORF">FFA01_23880</name>
</gene>
<feature type="transmembrane region" description="Helical" evidence="9">
    <location>
        <begin position="428"/>
        <end position="451"/>
    </location>
</feature>
<evidence type="ECO:0000256" key="5">
    <source>
        <dbReference type="ARBA" id="ARBA00022989"/>
    </source>
</evidence>
<feature type="transmembrane region" description="Helical" evidence="9">
    <location>
        <begin position="457"/>
        <end position="478"/>
    </location>
</feature>
<feature type="transmembrane region" description="Helical" evidence="9">
    <location>
        <begin position="155"/>
        <end position="175"/>
    </location>
</feature>
<evidence type="ECO:0000256" key="4">
    <source>
        <dbReference type="ARBA" id="ARBA00022692"/>
    </source>
</evidence>
<feature type="transmembrane region" description="Helical" evidence="9">
    <location>
        <begin position="343"/>
        <end position="366"/>
    </location>
</feature>
<keyword evidence="5 9" id="KW-1133">Transmembrane helix</keyword>
<evidence type="ECO:0000256" key="8">
    <source>
        <dbReference type="SAM" id="MobiDB-lite"/>
    </source>
</evidence>
<comment type="caution">
    <text evidence="10">The sequence shown here is derived from an EMBL/GenBank/DDBJ whole genome shotgun (WGS) entry which is preliminary data.</text>
</comment>
<feature type="transmembrane region" description="Helical" evidence="9">
    <location>
        <begin position="83"/>
        <end position="104"/>
    </location>
</feature>
<feature type="transmembrane region" description="Helical" evidence="9">
    <location>
        <begin position="378"/>
        <end position="399"/>
    </location>
</feature>
<evidence type="ECO:0000256" key="2">
    <source>
        <dbReference type="ARBA" id="ARBA00022475"/>
    </source>
</evidence>
<feature type="region of interest" description="Disordered" evidence="8">
    <location>
        <begin position="1"/>
        <end position="21"/>
    </location>
</feature>
<dbReference type="EMBL" id="BJUV01000027">
    <property type="protein sequence ID" value="GEK84079.1"/>
    <property type="molecule type" value="Genomic_DNA"/>
</dbReference>